<dbReference type="NCBIfam" id="NF002747">
    <property type="entry name" value="PRK02759.1"/>
    <property type="match status" value="1"/>
</dbReference>
<evidence type="ECO:0000256" key="1">
    <source>
        <dbReference type="ARBA" id="ARBA00000024"/>
    </source>
</evidence>
<keyword evidence="9 15" id="KW-0028">Amino-acid biosynthesis</keyword>
<name>A0A511DSJ3_LENKE</name>
<dbReference type="PANTHER" id="PTHR42945:SF9">
    <property type="entry name" value="HISTIDINE BIOSYNTHESIS BIFUNCTIONAL PROTEIN HISIE"/>
    <property type="match status" value="1"/>
</dbReference>
<dbReference type="InterPro" id="IPR026660">
    <property type="entry name" value="PRA-CH"/>
</dbReference>
<dbReference type="PANTHER" id="PTHR42945">
    <property type="entry name" value="HISTIDINE BIOSYNTHESIS BIFUNCTIONAL PROTEIN"/>
    <property type="match status" value="1"/>
</dbReference>
<dbReference type="InterPro" id="IPR038019">
    <property type="entry name" value="PRib_AMP_CycHydrolase_sf"/>
</dbReference>
<evidence type="ECO:0000256" key="9">
    <source>
        <dbReference type="ARBA" id="ARBA00022605"/>
    </source>
</evidence>
<evidence type="ECO:0000256" key="6">
    <source>
        <dbReference type="ARBA" id="ARBA00007731"/>
    </source>
</evidence>
<dbReference type="Pfam" id="PF01503">
    <property type="entry name" value="PRA-PH"/>
    <property type="match status" value="1"/>
</dbReference>
<feature type="region of interest" description="Phosphoribosyl-AMP cyclohydrolase" evidence="15">
    <location>
        <begin position="1"/>
        <end position="116"/>
    </location>
</feature>
<dbReference type="HAMAP" id="MF_01019">
    <property type="entry name" value="HisIE"/>
    <property type="match status" value="1"/>
</dbReference>
<comment type="catalytic activity">
    <reaction evidence="2 15">
        <text>1-(5-phospho-beta-D-ribosyl)-ATP + H2O = 1-(5-phospho-beta-D-ribosyl)-5'-AMP + diphosphate + H(+)</text>
        <dbReference type="Rhea" id="RHEA:22828"/>
        <dbReference type="ChEBI" id="CHEBI:15377"/>
        <dbReference type="ChEBI" id="CHEBI:15378"/>
        <dbReference type="ChEBI" id="CHEBI:33019"/>
        <dbReference type="ChEBI" id="CHEBI:59457"/>
        <dbReference type="ChEBI" id="CHEBI:73183"/>
        <dbReference type="EC" id="3.6.1.31"/>
    </reaction>
</comment>
<comment type="caution">
    <text evidence="16">The sequence shown here is derived from an EMBL/GenBank/DDBJ whole genome shotgun (WGS) entry which is preliminary data.</text>
</comment>
<evidence type="ECO:0000256" key="5">
    <source>
        <dbReference type="ARBA" id="ARBA00005204"/>
    </source>
</evidence>
<dbReference type="SUPFAM" id="SSF101386">
    <property type="entry name" value="all-alpha NTP pyrophosphatases"/>
    <property type="match status" value="1"/>
</dbReference>
<keyword evidence="11 15" id="KW-0378">Hydrolase</keyword>
<evidence type="ECO:0000256" key="3">
    <source>
        <dbReference type="ARBA" id="ARBA00004496"/>
    </source>
</evidence>
<comment type="similarity">
    <text evidence="6 15">In the C-terminal section; belongs to the PRA-PH family.</text>
</comment>
<gene>
    <name evidence="15 16" type="primary">hisI</name>
    <name evidence="15" type="synonym">hisIE</name>
    <name evidence="16" type="ORF">LKE01_06360</name>
</gene>
<evidence type="ECO:0000256" key="12">
    <source>
        <dbReference type="ARBA" id="ARBA00022840"/>
    </source>
</evidence>
<dbReference type="STRING" id="1423764.FC95_GL001367"/>
<dbReference type="GO" id="GO:0004635">
    <property type="term" value="F:phosphoribosyl-AMP cyclohydrolase activity"/>
    <property type="evidence" value="ECO:0007669"/>
    <property type="project" value="UniProtKB-UniRule"/>
</dbReference>
<dbReference type="FunFam" id="3.10.20.810:FF:000001">
    <property type="entry name" value="Histidine biosynthesis bifunctional protein HisIE"/>
    <property type="match status" value="1"/>
</dbReference>
<evidence type="ECO:0000256" key="14">
    <source>
        <dbReference type="ARBA" id="ARBA00023268"/>
    </source>
</evidence>
<comment type="pathway">
    <text evidence="5 15">Amino-acid biosynthesis; L-histidine biosynthesis; L-histidine from 5-phospho-alpha-D-ribose 1-diphosphate: step 2/9.</text>
</comment>
<dbReference type="NCBIfam" id="TIGR03188">
    <property type="entry name" value="histidine_hisI"/>
    <property type="match status" value="1"/>
</dbReference>
<evidence type="ECO:0000313" key="16">
    <source>
        <dbReference type="EMBL" id="GEL27816.1"/>
    </source>
</evidence>
<dbReference type="SUPFAM" id="SSF141734">
    <property type="entry name" value="HisI-like"/>
    <property type="match status" value="1"/>
</dbReference>
<keyword evidence="12 15" id="KW-0067">ATP-binding</keyword>
<dbReference type="NCBIfam" id="NF000768">
    <property type="entry name" value="PRK00051.1"/>
    <property type="match status" value="1"/>
</dbReference>
<evidence type="ECO:0000256" key="4">
    <source>
        <dbReference type="ARBA" id="ARBA00005169"/>
    </source>
</evidence>
<dbReference type="OrthoDB" id="9795769at2"/>
<keyword evidence="17" id="KW-1185">Reference proteome</keyword>
<feature type="region of interest" description="Phosphoribosyl-ATP pyrophosphohydrolase" evidence="15">
    <location>
        <begin position="117"/>
        <end position="219"/>
    </location>
</feature>
<dbReference type="HAMAP" id="MF_01020">
    <property type="entry name" value="HisE"/>
    <property type="match status" value="1"/>
</dbReference>
<protein>
    <recommendedName>
        <fullName evidence="15">Histidine biosynthesis bifunctional protein HisIE</fullName>
    </recommendedName>
    <domain>
        <recommendedName>
            <fullName evidence="15">Phosphoribosyl-AMP cyclohydrolase</fullName>
            <shortName evidence="15">PRA-CH</shortName>
            <ecNumber evidence="15">3.5.4.19</ecNumber>
        </recommendedName>
    </domain>
    <domain>
        <recommendedName>
            <fullName evidence="15">Phosphoribosyl-ATP pyrophosphatase</fullName>
            <shortName evidence="15">PRA-PH</shortName>
            <ecNumber evidence="15">3.6.1.31</ecNumber>
        </recommendedName>
    </domain>
</protein>
<dbReference type="Gene3D" id="1.10.287.1080">
    <property type="entry name" value="MazG-like"/>
    <property type="match status" value="1"/>
</dbReference>
<evidence type="ECO:0000256" key="11">
    <source>
        <dbReference type="ARBA" id="ARBA00022801"/>
    </source>
</evidence>
<keyword evidence="13 15" id="KW-0368">Histidine biosynthesis</keyword>
<dbReference type="Pfam" id="PF01502">
    <property type="entry name" value="PRA-CH"/>
    <property type="match status" value="1"/>
</dbReference>
<evidence type="ECO:0000256" key="8">
    <source>
        <dbReference type="ARBA" id="ARBA00022490"/>
    </source>
</evidence>
<dbReference type="InterPro" id="IPR008179">
    <property type="entry name" value="HisE"/>
</dbReference>
<dbReference type="CDD" id="cd11534">
    <property type="entry name" value="NTP-PPase_HisIE_like"/>
    <property type="match status" value="1"/>
</dbReference>
<dbReference type="RefSeq" id="WP_054769233.1">
    <property type="nucleotide sequence ID" value="NZ_BJVK01000005.1"/>
</dbReference>
<dbReference type="InterPro" id="IPR002496">
    <property type="entry name" value="PRib_AMP_CycHydrolase_dom"/>
</dbReference>
<keyword evidence="14 15" id="KW-0511">Multifunctional enzyme</keyword>
<evidence type="ECO:0000256" key="15">
    <source>
        <dbReference type="HAMAP-Rule" id="MF_01019"/>
    </source>
</evidence>
<keyword evidence="8 15" id="KW-0963">Cytoplasm</keyword>
<dbReference type="InterPro" id="IPR023019">
    <property type="entry name" value="His_synth_HisIE"/>
</dbReference>
<comment type="similarity">
    <text evidence="7 15">In the N-terminal section; belongs to the PRA-CH family.</text>
</comment>
<dbReference type="GeneID" id="71566184"/>
<accession>A0A511DSJ3</accession>
<evidence type="ECO:0000256" key="7">
    <source>
        <dbReference type="ARBA" id="ARBA00008299"/>
    </source>
</evidence>
<dbReference type="GO" id="GO:0004636">
    <property type="term" value="F:phosphoribosyl-ATP diphosphatase activity"/>
    <property type="evidence" value="ECO:0007669"/>
    <property type="project" value="UniProtKB-UniRule"/>
</dbReference>
<comment type="subcellular location">
    <subcellularLocation>
        <location evidence="3 15">Cytoplasm</location>
    </subcellularLocation>
</comment>
<dbReference type="InterPro" id="IPR021130">
    <property type="entry name" value="PRib-ATP_PPHydrolase-like"/>
</dbReference>
<dbReference type="EC" id="3.6.1.31" evidence="15"/>
<dbReference type="EMBL" id="BJVK01000005">
    <property type="protein sequence ID" value="GEL27816.1"/>
    <property type="molecule type" value="Genomic_DNA"/>
</dbReference>
<dbReference type="HAMAP" id="MF_01021">
    <property type="entry name" value="HisI"/>
    <property type="match status" value="1"/>
</dbReference>
<reference evidence="16" key="1">
    <citation type="submission" date="2019-07" db="EMBL/GenBank/DDBJ databases">
        <title>Whole genome shotgun sequence of Lactobacillus kefiri NBRC 15888.</title>
        <authorList>
            <person name="Hosoyama A."/>
            <person name="Uohara A."/>
            <person name="Ohji S."/>
            <person name="Ichikawa N."/>
        </authorList>
    </citation>
    <scope>NUCLEOTIDE SEQUENCE [LARGE SCALE GENOMIC DNA]</scope>
    <source>
        <strain evidence="16">NBRC 15888</strain>
    </source>
</reference>
<dbReference type="Proteomes" id="UP000321893">
    <property type="component" value="Unassembled WGS sequence"/>
</dbReference>
<dbReference type="AlphaFoldDB" id="A0A511DSJ3"/>
<dbReference type="UniPathway" id="UPA00031">
    <property type="reaction ID" value="UER00007"/>
</dbReference>
<dbReference type="GO" id="GO:0000105">
    <property type="term" value="P:L-histidine biosynthetic process"/>
    <property type="evidence" value="ECO:0007669"/>
    <property type="project" value="UniProtKB-UniRule"/>
</dbReference>
<evidence type="ECO:0000256" key="10">
    <source>
        <dbReference type="ARBA" id="ARBA00022741"/>
    </source>
</evidence>
<dbReference type="EC" id="3.5.4.19" evidence="15"/>
<dbReference type="GO" id="GO:0005524">
    <property type="term" value="F:ATP binding"/>
    <property type="evidence" value="ECO:0007669"/>
    <property type="project" value="UniProtKB-KW"/>
</dbReference>
<proteinExistence type="inferred from homology"/>
<sequence>MKPDFKKYPDGLVPAVVVDNQTQQVLMMAYVNEESFNLCMKTRQTWFWSRSRQELWHKGETSGNTQEIVSMEIDCDEDTLLMKVNPAGPACHTGHTSCFYRTILPEQVKEESTMQDLDELYQLILKRKNNPEKGSYTDYLFTKGLDKILKKVGEEATEVVVAAKNPSDPEFILEVADLAYHVEVLMAQRGITPDQIKKELAGREGKQSITKDRKEIKEW</sequence>
<organism evidence="16 17">
    <name type="scientific">Lentilactobacillus kefiri</name>
    <name type="common">Lactobacillus kefiri</name>
    <dbReference type="NCBI Taxonomy" id="33962"/>
    <lineage>
        <taxon>Bacteria</taxon>
        <taxon>Bacillati</taxon>
        <taxon>Bacillota</taxon>
        <taxon>Bacilli</taxon>
        <taxon>Lactobacillales</taxon>
        <taxon>Lactobacillaceae</taxon>
        <taxon>Lentilactobacillus</taxon>
    </lineage>
</organism>
<comment type="pathway">
    <text evidence="4 15">Amino-acid biosynthesis; L-histidine biosynthesis; L-histidine from 5-phospho-alpha-D-ribose 1-diphosphate: step 3/9.</text>
</comment>
<evidence type="ECO:0000256" key="2">
    <source>
        <dbReference type="ARBA" id="ARBA00001460"/>
    </source>
</evidence>
<dbReference type="Gene3D" id="3.10.20.810">
    <property type="entry name" value="Phosphoribosyl-AMP cyclohydrolase"/>
    <property type="match status" value="1"/>
</dbReference>
<keyword evidence="10 15" id="KW-0547">Nucleotide-binding</keyword>
<evidence type="ECO:0000256" key="13">
    <source>
        <dbReference type="ARBA" id="ARBA00023102"/>
    </source>
</evidence>
<dbReference type="GO" id="GO:0005737">
    <property type="term" value="C:cytoplasm"/>
    <property type="evidence" value="ECO:0007669"/>
    <property type="project" value="UniProtKB-SubCell"/>
</dbReference>
<comment type="catalytic activity">
    <reaction evidence="1 15">
        <text>1-(5-phospho-beta-D-ribosyl)-5'-AMP + H2O = 1-(5-phospho-beta-D-ribosyl)-5-[(5-phospho-beta-D-ribosylamino)methylideneamino]imidazole-4-carboxamide</text>
        <dbReference type="Rhea" id="RHEA:20049"/>
        <dbReference type="ChEBI" id="CHEBI:15377"/>
        <dbReference type="ChEBI" id="CHEBI:58435"/>
        <dbReference type="ChEBI" id="CHEBI:59457"/>
        <dbReference type="EC" id="3.5.4.19"/>
    </reaction>
</comment>
<evidence type="ECO:0000313" key="17">
    <source>
        <dbReference type="Proteomes" id="UP000321893"/>
    </source>
</evidence>